<gene>
    <name evidence="2" type="ORF">CSV91_00025</name>
</gene>
<dbReference type="RefSeq" id="WP_099431304.1">
    <property type="nucleotide sequence ID" value="NZ_CP024160.1"/>
</dbReference>
<protein>
    <submittedName>
        <fullName evidence="2">Uncharacterized protein</fullName>
    </submittedName>
</protein>
<evidence type="ECO:0000256" key="1">
    <source>
        <dbReference type="SAM" id="Phobius"/>
    </source>
</evidence>
<proteinExistence type="predicted"/>
<keyword evidence="1" id="KW-0472">Membrane</keyword>
<organism evidence="2 3">
    <name type="scientific">Collinsella aerofaciens</name>
    <dbReference type="NCBI Taxonomy" id="74426"/>
    <lineage>
        <taxon>Bacteria</taxon>
        <taxon>Bacillati</taxon>
        <taxon>Actinomycetota</taxon>
        <taxon>Coriobacteriia</taxon>
        <taxon>Coriobacteriales</taxon>
        <taxon>Coriobacteriaceae</taxon>
        <taxon>Collinsella</taxon>
    </lineage>
</organism>
<accession>A0A2D1TUP2</accession>
<dbReference type="AlphaFoldDB" id="A0A2D1TUP2"/>
<keyword evidence="1" id="KW-0812">Transmembrane</keyword>
<reference evidence="2 3" key="1">
    <citation type="submission" date="2017-10" db="EMBL/GenBank/DDBJ databases">
        <title>Complete genome sequence of Collinsella aerofaciens isolated from the gut of a healthy adult Indian.</title>
        <authorList>
            <person name="Bag S."/>
            <person name="Ghosh T.S."/>
            <person name="Das B."/>
        </authorList>
    </citation>
    <scope>NUCLEOTIDE SEQUENCE [LARGE SCALE GENOMIC DNA]</scope>
    <source>
        <strain evidence="3">indica</strain>
    </source>
</reference>
<dbReference type="EMBL" id="CP024160">
    <property type="protein sequence ID" value="ATP53070.1"/>
    <property type="molecule type" value="Genomic_DNA"/>
</dbReference>
<evidence type="ECO:0000313" key="3">
    <source>
        <dbReference type="Proteomes" id="UP000225608"/>
    </source>
</evidence>
<keyword evidence="1" id="KW-1133">Transmembrane helix</keyword>
<dbReference type="Proteomes" id="UP000225608">
    <property type="component" value="Chromosome"/>
</dbReference>
<sequence>MDSKNIAKAATELVDSPEGALKTVREAIGYALEANPTKEQAAIAVAALMASVAFYAIKKNYSFAYDKLSFTAPSAG</sequence>
<name>A0A2D1TUP2_9ACTN</name>
<feature type="transmembrane region" description="Helical" evidence="1">
    <location>
        <begin position="40"/>
        <end position="57"/>
    </location>
</feature>
<dbReference type="KEGG" id="caer:CSV91_00025"/>
<evidence type="ECO:0000313" key="2">
    <source>
        <dbReference type="EMBL" id="ATP53070.1"/>
    </source>
</evidence>